<accession>A0ACD1AAS0</accession>
<name>A0ACD1AAS0_9FIRM</name>
<proteinExistence type="predicted"/>
<keyword evidence="2" id="KW-1185">Reference proteome</keyword>
<reference evidence="1" key="1">
    <citation type="submission" date="2019-08" db="EMBL/GenBank/DDBJ databases">
        <title>Genome sequence of Clostridiales bacterium MT110.</title>
        <authorList>
            <person name="Cao J."/>
        </authorList>
    </citation>
    <scope>NUCLEOTIDE SEQUENCE</scope>
    <source>
        <strain evidence="1">MT110</strain>
    </source>
</reference>
<gene>
    <name evidence="1" type="ORF">FRZ06_09225</name>
</gene>
<protein>
    <submittedName>
        <fullName evidence="1">SpoIIE family protein phosphatase</fullName>
    </submittedName>
</protein>
<evidence type="ECO:0000313" key="2">
    <source>
        <dbReference type="Proteomes" id="UP000594014"/>
    </source>
</evidence>
<organism evidence="1 2">
    <name type="scientific">Anoxybacterium hadale</name>
    <dbReference type="NCBI Taxonomy" id="3408580"/>
    <lineage>
        <taxon>Bacteria</taxon>
        <taxon>Bacillati</taxon>
        <taxon>Bacillota</taxon>
        <taxon>Clostridia</taxon>
        <taxon>Peptostreptococcales</taxon>
        <taxon>Anaerovoracaceae</taxon>
        <taxon>Anoxybacterium</taxon>
    </lineage>
</organism>
<evidence type="ECO:0000313" key="1">
    <source>
        <dbReference type="EMBL" id="QOX63520.1"/>
    </source>
</evidence>
<dbReference type="EMBL" id="CP042469">
    <property type="protein sequence ID" value="QOX63520.1"/>
    <property type="molecule type" value="Genomic_DNA"/>
</dbReference>
<dbReference type="Proteomes" id="UP000594014">
    <property type="component" value="Chromosome"/>
</dbReference>
<sequence length="389" mass="42917">MFERQMHFIETGCVCINKTGEPICGDFFRLFENKDKKVFVLSDGLGSGVKANILSTLTATILGTMLSHDIPLDECVGTVAASLPICRTRKLAYSTFTVLQLERNVAHLVQYDNPSAIVMRNGKRLVYETQVRFVGEKEIHESSVPLQENDILVLMTDGVTNAGIGKLAENGWGTNDLAEFLERLEANELSAPRIAARIADGCKVLSENSLDDDTSVLVVKIRSRQVVNMMVGPPENKNEDDSIMNLFFSKNGIRVVCGGSTAHAVSKYMNKPLRMLSDSSGGNVPYMSQMDGVDYVTEGILTLKKVLELCTAYLEDPMILLDLCRETDAASQLAVLLIERATDINIYFGMAANVSHEGTEIDFDTKLALIKQLEACLNRLQKQIKISFC</sequence>